<dbReference type="GO" id="GO:0016020">
    <property type="term" value="C:membrane"/>
    <property type="evidence" value="ECO:0007669"/>
    <property type="project" value="UniProtKB-SubCell"/>
</dbReference>
<evidence type="ECO:0000256" key="7">
    <source>
        <dbReference type="ARBA" id="ARBA00022833"/>
    </source>
</evidence>
<evidence type="ECO:0000256" key="1">
    <source>
        <dbReference type="ARBA" id="ARBA00001947"/>
    </source>
</evidence>
<evidence type="ECO:0000256" key="10">
    <source>
        <dbReference type="ARBA" id="ARBA00023136"/>
    </source>
</evidence>
<dbReference type="GO" id="GO:0006508">
    <property type="term" value="P:proteolysis"/>
    <property type="evidence" value="ECO:0007669"/>
    <property type="project" value="UniProtKB-KW"/>
</dbReference>
<dbReference type="SUPFAM" id="SSF50156">
    <property type="entry name" value="PDZ domain-like"/>
    <property type="match status" value="1"/>
</dbReference>
<keyword evidence="4 13" id="KW-0645">Protease</keyword>
<comment type="subcellular location">
    <subcellularLocation>
        <location evidence="2">Membrane</location>
        <topology evidence="2">Multi-pass membrane protein</topology>
    </subcellularLocation>
</comment>
<keyword evidence="7 11" id="KW-0862">Zinc</keyword>
<evidence type="ECO:0000256" key="4">
    <source>
        <dbReference type="ARBA" id="ARBA00022670"/>
    </source>
</evidence>
<dbReference type="OrthoDB" id="9782003at2"/>
<evidence type="ECO:0000313" key="13">
    <source>
        <dbReference type="EMBL" id="PSJ06622.1"/>
    </source>
</evidence>
<evidence type="ECO:0000313" key="14">
    <source>
        <dbReference type="Proteomes" id="UP000243002"/>
    </source>
</evidence>
<proteinExistence type="inferred from homology"/>
<evidence type="ECO:0000256" key="9">
    <source>
        <dbReference type="ARBA" id="ARBA00023049"/>
    </source>
</evidence>
<dbReference type="InterPro" id="IPR001478">
    <property type="entry name" value="PDZ"/>
</dbReference>
<evidence type="ECO:0000256" key="8">
    <source>
        <dbReference type="ARBA" id="ARBA00022989"/>
    </source>
</evidence>
<dbReference type="Gene3D" id="2.30.42.10">
    <property type="match status" value="1"/>
</dbReference>
<comment type="cofactor">
    <cofactor evidence="1 11">
        <name>Zn(2+)</name>
        <dbReference type="ChEBI" id="CHEBI:29105"/>
    </cofactor>
</comment>
<keyword evidence="5 11" id="KW-0812">Transmembrane</keyword>
<dbReference type="InterPro" id="IPR036034">
    <property type="entry name" value="PDZ_sf"/>
</dbReference>
<feature type="domain" description="PDZ" evidence="12">
    <location>
        <begin position="122"/>
        <end position="159"/>
    </location>
</feature>
<dbReference type="AlphaFoldDB" id="A0A2P7MZJ2"/>
<gene>
    <name evidence="13" type="primary">rseP</name>
    <name evidence="13" type="ORF">C7K55_04030</name>
</gene>
<feature type="transmembrane region" description="Helical" evidence="11">
    <location>
        <begin position="282"/>
        <end position="304"/>
    </location>
</feature>
<feature type="transmembrane region" description="Helical" evidence="11">
    <location>
        <begin position="326"/>
        <end position="347"/>
    </location>
</feature>
<feature type="transmembrane region" description="Helical" evidence="11">
    <location>
        <begin position="88"/>
        <end position="110"/>
    </location>
</feature>
<evidence type="ECO:0000259" key="12">
    <source>
        <dbReference type="PROSITE" id="PS50106"/>
    </source>
</evidence>
<dbReference type="PANTHER" id="PTHR42837:SF2">
    <property type="entry name" value="MEMBRANE METALLOPROTEASE ARASP2, CHLOROPLASTIC-RELATED"/>
    <property type="match status" value="1"/>
</dbReference>
<dbReference type="SMART" id="SM00228">
    <property type="entry name" value="PDZ"/>
    <property type="match status" value="1"/>
</dbReference>
<dbReference type="InterPro" id="IPR008915">
    <property type="entry name" value="Peptidase_M50"/>
</dbReference>
<dbReference type="EMBL" id="PXXO01000003">
    <property type="protein sequence ID" value="PSJ06622.1"/>
    <property type="molecule type" value="Genomic_DNA"/>
</dbReference>
<evidence type="ECO:0000256" key="3">
    <source>
        <dbReference type="ARBA" id="ARBA00007931"/>
    </source>
</evidence>
<sequence>MGVLTALAILAGLIVVHEAGHFFAATLQGIRVSSFSIGFGPVLFERQRRGVQFALRAIPLGGFVAFPDDDEDSPIPKNDPNLLSNRPLAQRALVIAAGVLANLVLAYAVLLGQGLVLGIPAGFSASPGVLVSGVQPGLAAAAAGLQPGDRILSLNGSDLGGGQSAVAALVERIKAAPEQTLRLEAERNGQSLPLNLTPADLGGVGRIGAQLQPNGTEAFRPARTPLEPFRQANHDFAALTSRTVEGFVTLATHFGETAGQVSGPVKIVEMGASLAKQGGSSLFIFTALISINLAVLNALPLPLLDGGQFVFLLLEGLRGKPLPERFQMAFMQSGFVFLVGLSVVLIVKDTSQLPVVQQLLGR</sequence>
<dbReference type="EC" id="3.4.24.-" evidence="11"/>
<dbReference type="GO" id="GO:0004222">
    <property type="term" value="F:metalloendopeptidase activity"/>
    <property type="evidence" value="ECO:0007669"/>
    <property type="project" value="InterPro"/>
</dbReference>
<dbReference type="NCBIfam" id="TIGR00054">
    <property type="entry name" value="RIP metalloprotease RseP"/>
    <property type="match status" value="1"/>
</dbReference>
<keyword evidence="9 11" id="KW-0482">Metalloprotease</keyword>
<dbReference type="Proteomes" id="UP000243002">
    <property type="component" value="Unassembled WGS sequence"/>
</dbReference>
<evidence type="ECO:0000256" key="11">
    <source>
        <dbReference type="RuleBase" id="RU362031"/>
    </source>
</evidence>
<accession>A0A2P7MZJ2</accession>
<keyword evidence="10 11" id="KW-0472">Membrane</keyword>
<evidence type="ECO:0000256" key="6">
    <source>
        <dbReference type="ARBA" id="ARBA00022801"/>
    </source>
</evidence>
<keyword evidence="6 11" id="KW-0378">Hydrolase</keyword>
<dbReference type="InterPro" id="IPR041489">
    <property type="entry name" value="PDZ_6"/>
</dbReference>
<keyword evidence="14" id="KW-1185">Reference proteome</keyword>
<keyword evidence="11" id="KW-0479">Metal-binding</keyword>
<dbReference type="Pfam" id="PF02163">
    <property type="entry name" value="Peptidase_M50"/>
    <property type="match status" value="1"/>
</dbReference>
<organism evidence="13 14">
    <name type="scientific">Cyanobium usitatum str. Tous</name>
    <dbReference type="NCBI Taxonomy" id="2116684"/>
    <lineage>
        <taxon>Bacteria</taxon>
        <taxon>Bacillati</taxon>
        <taxon>Cyanobacteriota</taxon>
        <taxon>Cyanophyceae</taxon>
        <taxon>Synechococcales</taxon>
        <taxon>Prochlorococcaceae</taxon>
        <taxon>Cyanobium</taxon>
    </lineage>
</organism>
<dbReference type="PROSITE" id="PS50106">
    <property type="entry name" value="PDZ"/>
    <property type="match status" value="1"/>
</dbReference>
<evidence type="ECO:0000256" key="2">
    <source>
        <dbReference type="ARBA" id="ARBA00004141"/>
    </source>
</evidence>
<evidence type="ECO:0000256" key="5">
    <source>
        <dbReference type="ARBA" id="ARBA00022692"/>
    </source>
</evidence>
<dbReference type="RefSeq" id="WP_106502130.1">
    <property type="nucleotide sequence ID" value="NZ_PXXO01000003.1"/>
</dbReference>
<protein>
    <recommendedName>
        <fullName evidence="11">Zinc metalloprotease</fullName>
        <ecNumber evidence="11">3.4.24.-</ecNumber>
    </recommendedName>
</protein>
<reference evidence="13 14" key="1">
    <citation type="journal article" date="2018" name="Environ. Microbiol.">
        <title>Ecological and genomic features of two widespread freshwater picocyanobacteria.</title>
        <authorList>
            <person name="Cabello-Yeves P.J."/>
            <person name="Picazo A."/>
            <person name="Camacho A."/>
            <person name="Callieri C."/>
            <person name="Rosselli R."/>
            <person name="Roda-Garcia J.J."/>
            <person name="Coutinho F.H."/>
            <person name="Rodriguez-Valera F."/>
        </authorList>
    </citation>
    <scope>NUCLEOTIDE SEQUENCE [LARGE SCALE GENOMIC DNA]</scope>
    <source>
        <strain evidence="13 14">Tous</strain>
    </source>
</reference>
<dbReference type="GO" id="GO:0046872">
    <property type="term" value="F:metal ion binding"/>
    <property type="evidence" value="ECO:0007669"/>
    <property type="project" value="UniProtKB-KW"/>
</dbReference>
<comment type="similarity">
    <text evidence="3 11">Belongs to the peptidase M50B family.</text>
</comment>
<dbReference type="Pfam" id="PF17820">
    <property type="entry name" value="PDZ_6"/>
    <property type="match status" value="1"/>
</dbReference>
<name>A0A2P7MZJ2_9CYAN</name>
<comment type="caution">
    <text evidence="13">The sequence shown here is derived from an EMBL/GenBank/DDBJ whole genome shotgun (WGS) entry which is preliminary data.</text>
</comment>
<dbReference type="CDD" id="cd06163">
    <property type="entry name" value="S2P-M50_PDZ_RseP-like"/>
    <property type="match status" value="1"/>
</dbReference>
<dbReference type="InterPro" id="IPR004387">
    <property type="entry name" value="Pept_M50_Zn"/>
</dbReference>
<keyword evidence="8 11" id="KW-1133">Transmembrane helix</keyword>
<dbReference type="PANTHER" id="PTHR42837">
    <property type="entry name" value="REGULATOR OF SIGMA-E PROTEASE RSEP"/>
    <property type="match status" value="1"/>
</dbReference>